<comment type="caution">
    <text evidence="1">The sequence shown here is derived from an EMBL/GenBank/DDBJ whole genome shotgun (WGS) entry which is preliminary data.</text>
</comment>
<dbReference type="EMBL" id="CAOJ01016646">
    <property type="protein sequence ID" value="CCO36999.1"/>
    <property type="molecule type" value="Genomic_DNA"/>
</dbReference>
<dbReference type="HOGENOM" id="CLU_078878_0_0_1"/>
<evidence type="ECO:0000313" key="1">
    <source>
        <dbReference type="EMBL" id="CCO36999.1"/>
    </source>
</evidence>
<gene>
    <name evidence="1" type="ORF">BN14_11149</name>
</gene>
<reference evidence="1 2" key="1">
    <citation type="journal article" date="2013" name="J. Biotechnol.">
        <title>Establishment and interpretation of the genome sequence of the phytopathogenic fungus Rhizoctonia solani AG1-IB isolate 7/3/14.</title>
        <authorList>
            <person name="Wibberg D.W."/>
            <person name="Jelonek L.J."/>
            <person name="Rupp O.R."/>
            <person name="Hennig M.H."/>
            <person name="Eikmeyer F.E."/>
            <person name="Goesmann A.G."/>
            <person name="Hartmann A.H."/>
            <person name="Borriss R.B."/>
            <person name="Grosch R.G."/>
            <person name="Puehler A.P."/>
            <person name="Schlueter A.S."/>
        </authorList>
    </citation>
    <scope>NUCLEOTIDE SEQUENCE [LARGE SCALE GENOMIC DNA]</scope>
    <source>
        <strain evidence="2">AG1-IB / isolate 7/3/14</strain>
    </source>
</reference>
<dbReference type="Proteomes" id="UP000012065">
    <property type="component" value="Unassembled WGS sequence"/>
</dbReference>
<evidence type="ECO:0000313" key="2">
    <source>
        <dbReference type="Proteomes" id="UP000012065"/>
    </source>
</evidence>
<organism evidence="1 2">
    <name type="scientific">Thanatephorus cucumeris (strain AG1-IB / isolate 7/3/14)</name>
    <name type="common">Lettuce bottom rot fungus</name>
    <name type="synonym">Rhizoctonia solani</name>
    <dbReference type="NCBI Taxonomy" id="1108050"/>
    <lineage>
        <taxon>Eukaryota</taxon>
        <taxon>Fungi</taxon>
        <taxon>Dikarya</taxon>
        <taxon>Basidiomycota</taxon>
        <taxon>Agaricomycotina</taxon>
        <taxon>Agaricomycetes</taxon>
        <taxon>Cantharellales</taxon>
        <taxon>Ceratobasidiaceae</taxon>
        <taxon>Rhizoctonia</taxon>
        <taxon>Rhizoctonia solani AG-1</taxon>
    </lineage>
</organism>
<name>M5CCI0_THACB</name>
<proteinExistence type="predicted"/>
<protein>
    <submittedName>
        <fullName evidence="1">Uncharacterized protein</fullName>
    </submittedName>
</protein>
<sequence>MGAQRPWVISWQYDDQWGENTIRLVEGDNALAMVKRVEGILEDSMRVLESHERVMSSREFKTFSIKHRNLLLKVVEVKQEVRRGQEQSLVSGAPAERESDRIVRDVARLQHQAEIYQQDVLTASRRAQVYEEETFMKRHLVDASQATGSSDPLTTWYSVVTQKPSAASEEPDSDNETLVDRQPYMAVAHIRPENPKADSDEPTDESYRQILILESKDKTVIMINPNRCYVNDDENTLNEDSLLEMSRAGEALLQATDPNNPAEGYGKVHLGLDLFLVDYVLPEKSLQRAEVLGGTYTAFDLVGHLHL</sequence>
<accession>M5CCI0</accession>
<dbReference type="AlphaFoldDB" id="M5CCI0"/>